<accession>A0AAD5UGI2</accession>
<keyword evidence="2" id="KW-1185">Reference proteome</keyword>
<organism evidence="1 2">
    <name type="scientific">Boothiomyces macroporosus</name>
    <dbReference type="NCBI Taxonomy" id="261099"/>
    <lineage>
        <taxon>Eukaryota</taxon>
        <taxon>Fungi</taxon>
        <taxon>Fungi incertae sedis</taxon>
        <taxon>Chytridiomycota</taxon>
        <taxon>Chytridiomycota incertae sedis</taxon>
        <taxon>Chytridiomycetes</taxon>
        <taxon>Rhizophydiales</taxon>
        <taxon>Terramycetaceae</taxon>
        <taxon>Boothiomyces</taxon>
    </lineage>
</organism>
<reference evidence="1" key="1">
    <citation type="submission" date="2020-05" db="EMBL/GenBank/DDBJ databases">
        <title>Phylogenomic resolution of chytrid fungi.</title>
        <authorList>
            <person name="Stajich J.E."/>
            <person name="Amses K."/>
            <person name="Simmons R."/>
            <person name="Seto K."/>
            <person name="Myers J."/>
            <person name="Bonds A."/>
            <person name="Quandt C.A."/>
            <person name="Barry K."/>
            <person name="Liu P."/>
            <person name="Grigoriev I."/>
            <person name="Longcore J.E."/>
            <person name="James T.Y."/>
        </authorList>
    </citation>
    <scope>NUCLEOTIDE SEQUENCE</scope>
    <source>
        <strain evidence="1">PLAUS21</strain>
    </source>
</reference>
<evidence type="ECO:0000313" key="2">
    <source>
        <dbReference type="Proteomes" id="UP001210925"/>
    </source>
</evidence>
<evidence type="ECO:0000313" key="1">
    <source>
        <dbReference type="EMBL" id="KAJ3257527.1"/>
    </source>
</evidence>
<protein>
    <submittedName>
        <fullName evidence="1">Uncharacterized protein</fullName>
    </submittedName>
</protein>
<dbReference type="Proteomes" id="UP001210925">
    <property type="component" value="Unassembled WGS sequence"/>
</dbReference>
<name>A0AAD5UGI2_9FUNG</name>
<dbReference type="AlphaFoldDB" id="A0AAD5UGI2"/>
<gene>
    <name evidence="1" type="ORF">HK103_004436</name>
</gene>
<comment type="caution">
    <text evidence="1">The sequence shown here is derived from an EMBL/GenBank/DDBJ whole genome shotgun (WGS) entry which is preliminary data.</text>
</comment>
<proteinExistence type="predicted"/>
<dbReference type="EMBL" id="JADGKB010000037">
    <property type="protein sequence ID" value="KAJ3257527.1"/>
    <property type="molecule type" value="Genomic_DNA"/>
</dbReference>
<sequence>MNNALLNNSISFTNTGSEVITVYYCLLPNPVEDGQEKCSCDALKTMKSGQTQSIERGNDLKFATVSIRPKSQKSLTICPYSSVLLSVKLADIEESAKIDDFNLAVSGSTREKIHLVVAGTRGFHPVVVEFNHLGKKTLKKQISALGLNRLQTVKITEEQESDLQSTGISNLAGHRLKTKVSRDALKPSWMFNAGEVVEMGKEIVKGVAVELAQDKLTQILGSLVLGA</sequence>